<feature type="region of interest" description="Disordered" evidence="1">
    <location>
        <begin position="31"/>
        <end position="51"/>
    </location>
</feature>
<dbReference type="Proteomes" id="UP000663836">
    <property type="component" value="Unassembled WGS sequence"/>
</dbReference>
<feature type="compositionally biased region" description="Polar residues" evidence="1">
    <location>
        <begin position="33"/>
        <end position="51"/>
    </location>
</feature>
<evidence type="ECO:0008006" key="4">
    <source>
        <dbReference type="Google" id="ProtNLM"/>
    </source>
</evidence>
<feature type="non-terminal residue" evidence="2">
    <location>
        <position position="1"/>
    </location>
</feature>
<organism evidence="2 3">
    <name type="scientific">Rotaria sordida</name>
    <dbReference type="NCBI Taxonomy" id="392033"/>
    <lineage>
        <taxon>Eukaryota</taxon>
        <taxon>Metazoa</taxon>
        <taxon>Spiralia</taxon>
        <taxon>Gnathifera</taxon>
        <taxon>Rotifera</taxon>
        <taxon>Eurotatoria</taxon>
        <taxon>Bdelloidea</taxon>
        <taxon>Philodinida</taxon>
        <taxon>Philodinidae</taxon>
        <taxon>Rotaria</taxon>
    </lineage>
</organism>
<dbReference type="InterPro" id="IPR027417">
    <property type="entry name" value="P-loop_NTPase"/>
</dbReference>
<dbReference type="Gene3D" id="3.40.50.300">
    <property type="entry name" value="P-loop containing nucleotide triphosphate hydrolases"/>
    <property type="match status" value="1"/>
</dbReference>
<evidence type="ECO:0000313" key="2">
    <source>
        <dbReference type="EMBL" id="CAF4284052.1"/>
    </source>
</evidence>
<sequence length="175" mass="19538">RALITSPVSIKTQTYSSSQTKTQTSILPRVEVHTSTPTSNKLQTSAPLPTEKQTFDLSSKKTYIPATSSSSDTDIINILLLGETSVGKSTFINAFANYVTYNTLKQDQTSQPIVLIPVSFLITVGDNFDERSVKFGDVDGLHDENIDHSGQSVIQHYRSYIFNLNDYDRKNTLYY</sequence>
<accession>A0A820H1J6</accession>
<evidence type="ECO:0000313" key="3">
    <source>
        <dbReference type="Proteomes" id="UP000663836"/>
    </source>
</evidence>
<dbReference type="EMBL" id="CAJOBD010030930">
    <property type="protein sequence ID" value="CAF4284052.1"/>
    <property type="molecule type" value="Genomic_DNA"/>
</dbReference>
<reference evidence="2" key="1">
    <citation type="submission" date="2021-02" db="EMBL/GenBank/DDBJ databases">
        <authorList>
            <person name="Nowell W R."/>
        </authorList>
    </citation>
    <scope>NUCLEOTIDE SEQUENCE</scope>
</reference>
<dbReference type="SUPFAM" id="SSF52540">
    <property type="entry name" value="P-loop containing nucleoside triphosphate hydrolases"/>
    <property type="match status" value="1"/>
</dbReference>
<name>A0A820H1J6_9BILA</name>
<comment type="caution">
    <text evidence="2">The sequence shown here is derived from an EMBL/GenBank/DDBJ whole genome shotgun (WGS) entry which is preliminary data.</text>
</comment>
<dbReference type="PANTHER" id="PTHR32046:SF11">
    <property type="entry name" value="IMMUNE-ASSOCIATED NUCLEOTIDE-BINDING PROTEIN 10-LIKE"/>
    <property type="match status" value="1"/>
</dbReference>
<dbReference type="PANTHER" id="PTHR32046">
    <property type="entry name" value="G DOMAIN-CONTAINING PROTEIN"/>
    <property type="match status" value="1"/>
</dbReference>
<proteinExistence type="predicted"/>
<protein>
    <recommendedName>
        <fullName evidence="4">G domain-containing protein</fullName>
    </recommendedName>
</protein>
<dbReference type="AlphaFoldDB" id="A0A820H1J6"/>
<gene>
    <name evidence="2" type="ORF">JBS370_LOCUS39850</name>
</gene>
<evidence type="ECO:0000256" key="1">
    <source>
        <dbReference type="SAM" id="MobiDB-lite"/>
    </source>
</evidence>